<dbReference type="EMBL" id="JACJPW010000043">
    <property type="protein sequence ID" value="MBD2182849.1"/>
    <property type="molecule type" value="Genomic_DNA"/>
</dbReference>
<organism evidence="1 2">
    <name type="scientific">Aerosakkonema funiforme FACHB-1375</name>
    <dbReference type="NCBI Taxonomy" id="2949571"/>
    <lineage>
        <taxon>Bacteria</taxon>
        <taxon>Bacillati</taxon>
        <taxon>Cyanobacteriota</taxon>
        <taxon>Cyanophyceae</taxon>
        <taxon>Oscillatoriophycideae</taxon>
        <taxon>Aerosakkonematales</taxon>
        <taxon>Aerosakkonemataceae</taxon>
        <taxon>Aerosakkonema</taxon>
    </lineage>
</organism>
<name>A0A926VHR4_9CYAN</name>
<dbReference type="AlphaFoldDB" id="A0A926VHR4"/>
<evidence type="ECO:0000313" key="2">
    <source>
        <dbReference type="Proteomes" id="UP000641646"/>
    </source>
</evidence>
<proteinExistence type="predicted"/>
<dbReference type="Proteomes" id="UP000641646">
    <property type="component" value="Unassembled WGS sequence"/>
</dbReference>
<dbReference type="RefSeq" id="WP_190465975.1">
    <property type="nucleotide sequence ID" value="NZ_JACJPW010000043.1"/>
</dbReference>
<sequence>MGAFTDLGGGRSRLYGCIYKVAIAGKPLFIATNLRTVKGLFVKIFTTYTRRAKKPSLVCD</sequence>
<reference evidence="1" key="1">
    <citation type="journal article" date="2015" name="ISME J.">
        <title>Draft Genome Sequence of Streptomyces incarnatus NRRL8089, which Produces the Nucleoside Antibiotic Sinefungin.</title>
        <authorList>
            <person name="Oshima K."/>
            <person name="Hattori M."/>
            <person name="Shimizu H."/>
            <person name="Fukuda K."/>
            <person name="Nemoto M."/>
            <person name="Inagaki K."/>
            <person name="Tamura T."/>
        </authorList>
    </citation>
    <scope>NUCLEOTIDE SEQUENCE</scope>
    <source>
        <strain evidence="1">FACHB-1375</strain>
    </source>
</reference>
<comment type="caution">
    <text evidence="1">The sequence shown here is derived from an EMBL/GenBank/DDBJ whole genome shotgun (WGS) entry which is preliminary data.</text>
</comment>
<evidence type="ECO:0000313" key="1">
    <source>
        <dbReference type="EMBL" id="MBD2182849.1"/>
    </source>
</evidence>
<protein>
    <submittedName>
        <fullName evidence="1">Uncharacterized protein</fullName>
    </submittedName>
</protein>
<gene>
    <name evidence="1" type="ORF">H6G03_17560</name>
</gene>
<keyword evidence="2" id="KW-1185">Reference proteome</keyword>
<reference evidence="1" key="2">
    <citation type="submission" date="2020-08" db="EMBL/GenBank/DDBJ databases">
        <authorList>
            <person name="Chen M."/>
            <person name="Teng W."/>
            <person name="Zhao L."/>
            <person name="Hu C."/>
            <person name="Zhou Y."/>
            <person name="Han B."/>
            <person name="Song L."/>
            <person name="Shu W."/>
        </authorList>
    </citation>
    <scope>NUCLEOTIDE SEQUENCE</scope>
    <source>
        <strain evidence="1">FACHB-1375</strain>
    </source>
</reference>
<accession>A0A926VHR4</accession>